<evidence type="ECO:0000313" key="2">
    <source>
        <dbReference type="Proteomes" id="UP000042527"/>
    </source>
</evidence>
<gene>
    <name evidence="1" type="ORF">TPHV1_10257</name>
</gene>
<name>A0A0B7GPU8_TREPH</name>
<dbReference type="Proteomes" id="UP000042527">
    <property type="component" value="Unassembled WGS sequence"/>
</dbReference>
<proteinExistence type="predicted"/>
<evidence type="ECO:0000313" key="1">
    <source>
        <dbReference type="EMBL" id="CEM60589.1"/>
    </source>
</evidence>
<dbReference type="AlphaFoldDB" id="A0A0B7GPU8"/>
<sequence length="47" mass="5152">MIGSLTESGQLRKSLQILTIVNACQTEINTSEEAELILKTPTRSVAY</sequence>
<dbReference type="EMBL" id="CDNC01000001">
    <property type="protein sequence ID" value="CEM60589.1"/>
    <property type="molecule type" value="Genomic_DNA"/>
</dbReference>
<reference evidence="2" key="1">
    <citation type="submission" date="2015-01" db="EMBL/GenBank/DDBJ databases">
        <authorList>
            <person name="Manzoor Shahid"/>
            <person name="Zubair Saima"/>
        </authorList>
    </citation>
    <scope>NUCLEOTIDE SEQUENCE [LARGE SCALE GENOMIC DNA]</scope>
    <source>
        <strain evidence="2">V1</strain>
    </source>
</reference>
<protein>
    <submittedName>
        <fullName evidence="1">Uncharacterized protein</fullName>
    </submittedName>
</protein>
<accession>A0A0B7GPU8</accession>
<organism evidence="1 2">
    <name type="scientific">Treponema phagedenis</name>
    <dbReference type="NCBI Taxonomy" id="162"/>
    <lineage>
        <taxon>Bacteria</taxon>
        <taxon>Pseudomonadati</taxon>
        <taxon>Spirochaetota</taxon>
        <taxon>Spirochaetia</taxon>
        <taxon>Spirochaetales</taxon>
        <taxon>Treponemataceae</taxon>
        <taxon>Treponema</taxon>
    </lineage>
</organism>
<keyword evidence="2" id="KW-1185">Reference proteome</keyword>